<evidence type="ECO:0008006" key="5">
    <source>
        <dbReference type="Google" id="ProtNLM"/>
    </source>
</evidence>
<feature type="transmembrane region" description="Helical" evidence="2">
    <location>
        <begin position="331"/>
        <end position="348"/>
    </location>
</feature>
<proteinExistence type="predicted"/>
<feature type="region of interest" description="Disordered" evidence="1">
    <location>
        <begin position="1"/>
        <end position="23"/>
    </location>
</feature>
<evidence type="ECO:0000256" key="2">
    <source>
        <dbReference type="SAM" id="Phobius"/>
    </source>
</evidence>
<dbReference type="AlphaFoldDB" id="A0A840XIX8"/>
<feature type="transmembrane region" description="Helical" evidence="2">
    <location>
        <begin position="355"/>
        <end position="372"/>
    </location>
</feature>
<organism evidence="3 4">
    <name type="scientific">Microcella frigidaquae</name>
    <dbReference type="NCBI Taxonomy" id="424758"/>
    <lineage>
        <taxon>Bacteria</taxon>
        <taxon>Bacillati</taxon>
        <taxon>Actinomycetota</taxon>
        <taxon>Actinomycetes</taxon>
        <taxon>Micrococcales</taxon>
        <taxon>Microbacteriaceae</taxon>
        <taxon>Microcella</taxon>
    </lineage>
</organism>
<reference evidence="3 4" key="1">
    <citation type="submission" date="2020-08" db="EMBL/GenBank/DDBJ databases">
        <title>Sequencing the genomes of 1000 actinobacteria strains.</title>
        <authorList>
            <person name="Klenk H.-P."/>
        </authorList>
    </citation>
    <scope>NUCLEOTIDE SEQUENCE [LARGE SCALE GENOMIC DNA]</scope>
    <source>
        <strain evidence="3 4">DSM 23889</strain>
    </source>
</reference>
<protein>
    <recommendedName>
        <fullName evidence="5">DUF2029 domain-containing protein</fullName>
    </recommendedName>
</protein>
<gene>
    <name evidence="3" type="ORF">BJ959_000134</name>
</gene>
<dbReference type="Proteomes" id="UP000552883">
    <property type="component" value="Unassembled WGS sequence"/>
</dbReference>
<evidence type="ECO:0000313" key="3">
    <source>
        <dbReference type="EMBL" id="MBB5616638.1"/>
    </source>
</evidence>
<dbReference type="OrthoDB" id="5015959at2"/>
<feature type="transmembrane region" description="Helical" evidence="2">
    <location>
        <begin position="230"/>
        <end position="251"/>
    </location>
</feature>
<feature type="transmembrane region" description="Helical" evidence="2">
    <location>
        <begin position="103"/>
        <end position="121"/>
    </location>
</feature>
<feature type="transmembrane region" description="Helical" evidence="2">
    <location>
        <begin position="305"/>
        <end position="325"/>
    </location>
</feature>
<accession>A0A840XIX8</accession>
<keyword evidence="2" id="KW-1133">Transmembrane helix</keyword>
<name>A0A840XIX8_9MICO</name>
<dbReference type="RefSeq" id="WP_153981181.1">
    <property type="nucleotide sequence ID" value="NZ_BAAANZ010000001.1"/>
</dbReference>
<keyword evidence="4" id="KW-1185">Reference proteome</keyword>
<feature type="compositionally biased region" description="Basic and acidic residues" evidence="1">
    <location>
        <begin position="9"/>
        <end position="23"/>
    </location>
</feature>
<comment type="caution">
    <text evidence="3">The sequence shown here is derived from an EMBL/GenBank/DDBJ whole genome shotgun (WGS) entry which is preliminary data.</text>
</comment>
<sequence>MSSTTEAPVLRRDRSNRSTGRTRFDPFPRNPIWRWMLRLGTAAPLVLLALLLEAVPHPQTAPNADLETAVAAIDWTRGDAEWLALLYPHTAVLLASANPVGRVGLSIIGAIAAGFLLQKVAEIIAQRSIPRSTGIILVLGLAANPLFAYFALENLPGFLALTFFGLALADLVRFVNWGSTEAGFRAGILLMLAALSDPSGILYALVAVLASPFLRHGRTAAPGLRAANMLVLAFPTLGAFATIMFLNLLFFGSAWPGFDLAVIVAGVPAGVTALVGLYSTPTGWLIAAPLASAWLVAAIVRRPAAIPVSAIVFVLLNVAFLLGVFHPGAAGTTFLLLSLLAITLIPGARTPLTNALVDLVAVLQILIAWAAALDRAIVLDWMQSVATAWVLVSG</sequence>
<feature type="transmembrane region" description="Helical" evidence="2">
    <location>
        <begin position="258"/>
        <end position="278"/>
    </location>
</feature>
<evidence type="ECO:0000313" key="4">
    <source>
        <dbReference type="Proteomes" id="UP000552883"/>
    </source>
</evidence>
<keyword evidence="2" id="KW-0472">Membrane</keyword>
<dbReference type="EMBL" id="JACHBS010000001">
    <property type="protein sequence ID" value="MBB5616638.1"/>
    <property type="molecule type" value="Genomic_DNA"/>
</dbReference>
<evidence type="ECO:0000256" key="1">
    <source>
        <dbReference type="SAM" id="MobiDB-lite"/>
    </source>
</evidence>
<feature type="transmembrane region" description="Helical" evidence="2">
    <location>
        <begin position="188"/>
        <end position="210"/>
    </location>
</feature>
<keyword evidence="2" id="KW-0812">Transmembrane</keyword>